<organism evidence="8 9">
    <name type="scientific">Rotaria sordida</name>
    <dbReference type="NCBI Taxonomy" id="392033"/>
    <lineage>
        <taxon>Eukaryota</taxon>
        <taxon>Metazoa</taxon>
        <taxon>Spiralia</taxon>
        <taxon>Gnathifera</taxon>
        <taxon>Rotifera</taxon>
        <taxon>Eurotatoria</taxon>
        <taxon>Bdelloidea</taxon>
        <taxon>Philodinida</taxon>
        <taxon>Philodinidae</taxon>
        <taxon>Rotaria</taxon>
    </lineage>
</organism>
<dbReference type="SUPFAM" id="SSF161084">
    <property type="entry name" value="MAPEG domain-like"/>
    <property type="match status" value="1"/>
</dbReference>
<dbReference type="InterPro" id="IPR001129">
    <property type="entry name" value="Membr-assoc_MAPEG"/>
</dbReference>
<dbReference type="Gene3D" id="1.20.120.550">
    <property type="entry name" value="Membrane associated eicosanoid/glutathione metabolism-like domain"/>
    <property type="match status" value="1"/>
</dbReference>
<dbReference type="Proteomes" id="UP000663854">
    <property type="component" value="Unassembled WGS sequence"/>
</dbReference>
<feature type="signal peptide" evidence="6">
    <location>
        <begin position="1"/>
        <end position="16"/>
    </location>
</feature>
<dbReference type="EMBL" id="CAJNOH010000010">
    <property type="protein sequence ID" value="CAF0744127.1"/>
    <property type="molecule type" value="Genomic_DNA"/>
</dbReference>
<keyword evidence="3 5" id="KW-1133">Transmembrane helix</keyword>
<dbReference type="SUPFAM" id="SSF56601">
    <property type="entry name" value="beta-lactamase/transpeptidase-like"/>
    <property type="match status" value="1"/>
</dbReference>
<evidence type="ECO:0000259" key="7">
    <source>
        <dbReference type="Pfam" id="PF00144"/>
    </source>
</evidence>
<dbReference type="Pfam" id="PF01124">
    <property type="entry name" value="MAPEG"/>
    <property type="match status" value="1"/>
</dbReference>
<evidence type="ECO:0000256" key="6">
    <source>
        <dbReference type="SAM" id="SignalP"/>
    </source>
</evidence>
<feature type="transmembrane region" description="Helical" evidence="5">
    <location>
        <begin position="268"/>
        <end position="292"/>
    </location>
</feature>
<dbReference type="PANTHER" id="PTHR31004">
    <property type="entry name" value="TRANSMEMBRANE PROTEIN 79"/>
    <property type="match status" value="1"/>
</dbReference>
<feature type="transmembrane region" description="Helical" evidence="5">
    <location>
        <begin position="372"/>
        <end position="393"/>
    </location>
</feature>
<evidence type="ECO:0000256" key="5">
    <source>
        <dbReference type="SAM" id="Phobius"/>
    </source>
</evidence>
<evidence type="ECO:0000256" key="3">
    <source>
        <dbReference type="ARBA" id="ARBA00022989"/>
    </source>
</evidence>
<dbReference type="Gene3D" id="3.40.710.10">
    <property type="entry name" value="DD-peptidase/beta-lactamase superfamily"/>
    <property type="match status" value="1"/>
</dbReference>
<evidence type="ECO:0000313" key="9">
    <source>
        <dbReference type="Proteomes" id="UP000663854"/>
    </source>
</evidence>
<feature type="transmembrane region" description="Helical" evidence="5">
    <location>
        <begin position="345"/>
        <end position="366"/>
    </location>
</feature>
<dbReference type="PANTHER" id="PTHR31004:SF1">
    <property type="entry name" value="TRANSMEMBRANE PROTEIN 79"/>
    <property type="match status" value="1"/>
</dbReference>
<dbReference type="GO" id="GO:0032588">
    <property type="term" value="C:trans-Golgi network membrane"/>
    <property type="evidence" value="ECO:0007669"/>
    <property type="project" value="TreeGrafter"/>
</dbReference>
<gene>
    <name evidence="8" type="ORF">PYM288_LOCUS1723</name>
</gene>
<evidence type="ECO:0000256" key="2">
    <source>
        <dbReference type="ARBA" id="ARBA00022692"/>
    </source>
</evidence>
<dbReference type="GO" id="GO:0005765">
    <property type="term" value="C:lysosomal membrane"/>
    <property type="evidence" value="ECO:0007669"/>
    <property type="project" value="TreeGrafter"/>
</dbReference>
<dbReference type="Pfam" id="PF00144">
    <property type="entry name" value="Beta-lactamase"/>
    <property type="match status" value="1"/>
</dbReference>
<dbReference type="GO" id="GO:0045055">
    <property type="term" value="P:regulated exocytosis"/>
    <property type="evidence" value="ECO:0007669"/>
    <property type="project" value="TreeGrafter"/>
</dbReference>
<name>A0A813P672_9BILA</name>
<proteinExistence type="predicted"/>
<dbReference type="InterPro" id="IPR023352">
    <property type="entry name" value="MAPEG-like_dom_sf"/>
</dbReference>
<sequence>MFSLILIATFLVSASSNSNCSNRQAIEQSLNKVHIPGATIVVVNATSILYEDGFGYHSLLPTKIMDVKQSIFALASISKTFIAVAAMQLVEKELVDLDTDINQYLSEPDRKIFHPDFPTNPITLQNIFKPLNIDIRRVGVRLADFQNIDELVKHYAYAVNESFLQLWTQEMPQLNISQMKGNLSTWLHFSFFGFSGYPTGLLRMEEHKMTNETDDKQKEQMDAYKRKLGLLRVISIIVTTLILALAFFDQFPWMVLIDDNDISLSLAKHLIFTLQLSFLDILPLLITIGAVISQRFSTIAINPMDPRGHVFVEQRQRILQNTLEQLIIKFILSLILCTVLQSNELIILPVFTILFLVGRFTFALGYPNYRSFGITMNILSASFMIIIISYRLLIEGSLLQHIKSK</sequence>
<comment type="subcellular location">
    <subcellularLocation>
        <location evidence="1">Membrane</location>
    </subcellularLocation>
</comment>
<protein>
    <recommendedName>
        <fullName evidence="7">Beta-lactamase-related domain-containing protein</fullName>
    </recommendedName>
</protein>
<evidence type="ECO:0000256" key="1">
    <source>
        <dbReference type="ARBA" id="ARBA00004370"/>
    </source>
</evidence>
<keyword evidence="2 5" id="KW-0812">Transmembrane</keyword>
<dbReference type="InterPro" id="IPR001466">
    <property type="entry name" value="Beta-lactam-related"/>
</dbReference>
<feature type="chain" id="PRO_5032344676" description="Beta-lactamase-related domain-containing protein" evidence="6">
    <location>
        <begin position="17"/>
        <end position="405"/>
    </location>
</feature>
<accession>A0A813P672</accession>
<feature type="transmembrane region" description="Helical" evidence="5">
    <location>
        <begin position="228"/>
        <end position="248"/>
    </location>
</feature>
<dbReference type="AlphaFoldDB" id="A0A813P672"/>
<comment type="caution">
    <text evidence="8">The sequence shown here is derived from an EMBL/GenBank/DDBJ whole genome shotgun (WGS) entry which is preliminary data.</text>
</comment>
<evidence type="ECO:0000256" key="4">
    <source>
        <dbReference type="ARBA" id="ARBA00023136"/>
    </source>
</evidence>
<feature type="domain" description="Beta-lactamase-related" evidence="7">
    <location>
        <begin position="23"/>
        <end position="109"/>
    </location>
</feature>
<reference evidence="8" key="1">
    <citation type="submission" date="2021-02" db="EMBL/GenBank/DDBJ databases">
        <authorList>
            <person name="Nowell W R."/>
        </authorList>
    </citation>
    <scope>NUCLEOTIDE SEQUENCE</scope>
</reference>
<dbReference type="InterPro" id="IPR012338">
    <property type="entry name" value="Beta-lactam/transpept-like"/>
</dbReference>
<keyword evidence="4 5" id="KW-0472">Membrane</keyword>
<feature type="transmembrane region" description="Helical" evidence="5">
    <location>
        <begin position="183"/>
        <end position="202"/>
    </location>
</feature>
<keyword evidence="6" id="KW-0732">Signal</keyword>
<evidence type="ECO:0000313" key="8">
    <source>
        <dbReference type="EMBL" id="CAF0744127.1"/>
    </source>
</evidence>